<keyword evidence="8" id="KW-1185">Reference proteome</keyword>
<feature type="transmembrane region" description="Helical" evidence="6">
    <location>
        <begin position="117"/>
        <end position="136"/>
    </location>
</feature>
<dbReference type="CDD" id="cd06579">
    <property type="entry name" value="TM_PBP1_transp_AraH_like"/>
    <property type="match status" value="1"/>
</dbReference>
<evidence type="ECO:0000256" key="5">
    <source>
        <dbReference type="ARBA" id="ARBA00023136"/>
    </source>
</evidence>
<keyword evidence="7" id="KW-0762">Sugar transport</keyword>
<reference evidence="7 8" key="1">
    <citation type="submission" date="2017-09" db="EMBL/GenBank/DDBJ databases">
        <authorList>
            <person name="Ehlers B."/>
            <person name="Leendertz F.H."/>
        </authorList>
    </citation>
    <scope>NUCLEOTIDE SEQUENCE [LARGE SCALE GENOMIC DNA]</scope>
    <source>
        <strain evidence="7 8">DSM 16848</strain>
    </source>
</reference>
<evidence type="ECO:0000256" key="4">
    <source>
        <dbReference type="ARBA" id="ARBA00022989"/>
    </source>
</evidence>
<feature type="transmembrane region" description="Helical" evidence="6">
    <location>
        <begin position="61"/>
        <end position="78"/>
    </location>
</feature>
<feature type="transmembrane region" description="Helical" evidence="6">
    <location>
        <begin position="179"/>
        <end position="201"/>
    </location>
</feature>
<evidence type="ECO:0000256" key="1">
    <source>
        <dbReference type="ARBA" id="ARBA00004651"/>
    </source>
</evidence>
<dbReference type="PANTHER" id="PTHR32196">
    <property type="entry name" value="ABC TRANSPORTER PERMEASE PROTEIN YPHD-RELATED-RELATED"/>
    <property type="match status" value="1"/>
</dbReference>
<accession>A0A286E1N2</accession>
<organism evidence="7 8">
    <name type="scientific">Alysiella filiformis DSM 16848</name>
    <dbReference type="NCBI Taxonomy" id="1120981"/>
    <lineage>
        <taxon>Bacteria</taxon>
        <taxon>Pseudomonadati</taxon>
        <taxon>Pseudomonadota</taxon>
        <taxon>Betaproteobacteria</taxon>
        <taxon>Neisseriales</taxon>
        <taxon>Neisseriaceae</taxon>
        <taxon>Alysiella</taxon>
    </lineage>
</organism>
<protein>
    <submittedName>
        <fullName evidence="7">Simple sugar transport system permease protein</fullName>
    </submittedName>
</protein>
<dbReference type="GO" id="GO:0022857">
    <property type="term" value="F:transmembrane transporter activity"/>
    <property type="evidence" value="ECO:0007669"/>
    <property type="project" value="InterPro"/>
</dbReference>
<dbReference type="RefSeq" id="WP_051968600.1">
    <property type="nucleotide sequence ID" value="NZ_CP083931.1"/>
</dbReference>
<keyword evidence="7" id="KW-0813">Transport</keyword>
<evidence type="ECO:0000256" key="6">
    <source>
        <dbReference type="SAM" id="Phobius"/>
    </source>
</evidence>
<feature type="transmembrane region" description="Helical" evidence="6">
    <location>
        <begin position="28"/>
        <end position="49"/>
    </location>
</feature>
<feature type="transmembrane region" description="Helical" evidence="6">
    <location>
        <begin position="231"/>
        <end position="252"/>
    </location>
</feature>
<keyword evidence="4 6" id="KW-1133">Transmembrane helix</keyword>
<feature type="transmembrane region" description="Helical" evidence="6">
    <location>
        <begin position="90"/>
        <end position="111"/>
    </location>
</feature>
<evidence type="ECO:0000313" key="7">
    <source>
        <dbReference type="EMBL" id="SOD64799.1"/>
    </source>
</evidence>
<gene>
    <name evidence="7" type="ORF">SAMN02746062_00040</name>
</gene>
<evidence type="ECO:0000256" key="2">
    <source>
        <dbReference type="ARBA" id="ARBA00022475"/>
    </source>
</evidence>
<dbReference type="EMBL" id="OCNF01000001">
    <property type="protein sequence ID" value="SOD64799.1"/>
    <property type="molecule type" value="Genomic_DNA"/>
</dbReference>
<evidence type="ECO:0000256" key="3">
    <source>
        <dbReference type="ARBA" id="ARBA00022692"/>
    </source>
</evidence>
<feature type="transmembrane region" description="Helical" evidence="6">
    <location>
        <begin position="309"/>
        <end position="332"/>
    </location>
</feature>
<comment type="subcellular location">
    <subcellularLocation>
        <location evidence="1">Cell membrane</location>
        <topology evidence="1">Multi-pass membrane protein</topology>
    </subcellularLocation>
</comment>
<dbReference type="InterPro" id="IPR001851">
    <property type="entry name" value="ABC_transp_permease"/>
</dbReference>
<dbReference type="PANTHER" id="PTHR32196:SF72">
    <property type="entry name" value="RIBOSE IMPORT PERMEASE PROTEIN RBSC"/>
    <property type="match status" value="1"/>
</dbReference>
<feature type="transmembrane region" description="Helical" evidence="6">
    <location>
        <begin position="143"/>
        <end position="167"/>
    </location>
</feature>
<evidence type="ECO:0000313" key="8">
    <source>
        <dbReference type="Proteomes" id="UP000219669"/>
    </source>
</evidence>
<proteinExistence type="predicted"/>
<keyword evidence="2" id="KW-1003">Cell membrane</keyword>
<dbReference type="GO" id="GO:0005886">
    <property type="term" value="C:plasma membrane"/>
    <property type="evidence" value="ECO:0007669"/>
    <property type="project" value="UniProtKB-SubCell"/>
</dbReference>
<dbReference type="Pfam" id="PF02653">
    <property type="entry name" value="BPD_transp_2"/>
    <property type="match status" value="1"/>
</dbReference>
<sequence>MTTNTQEIQNVVAPNHRPKIQWANFRDWVLIPPIILILIIGHMATGNFLSWDILKIPIEQSTQIGLLVLAQALILIIGRMDLSLESTFGLAPAVAVWAVVGASMTGTGGFLNGQFALLAGVGLGVLIGITNALMIVKFRLNGFIVTLGMLTALRGLQTFLTGGASLYQLPKQFQALAGMGFLGMSLSFWVFVVTAGVLMFVMKYTRLGRSLYAIGGNADAARAAGIRVDRIVMGTLIFASVLAAIAGILYTVQYASVGQTQGSGYIFTVFAACVIGGISLNGGRGSVFGALTGILLLKFIDQLLRSMQVSGTVIELITGTFILVALIISRIASGKPQD</sequence>
<dbReference type="Proteomes" id="UP000219669">
    <property type="component" value="Unassembled WGS sequence"/>
</dbReference>
<name>A0A286E1N2_9NEIS</name>
<keyword evidence="5 6" id="KW-0472">Membrane</keyword>
<dbReference type="AlphaFoldDB" id="A0A286E1N2"/>
<feature type="transmembrane region" description="Helical" evidence="6">
    <location>
        <begin position="264"/>
        <end position="297"/>
    </location>
</feature>
<dbReference type="OrthoDB" id="9799990at2"/>
<keyword evidence="3 6" id="KW-0812">Transmembrane</keyword>